<evidence type="ECO:0000256" key="2">
    <source>
        <dbReference type="ARBA" id="ARBA00019062"/>
    </source>
</evidence>
<sequence>MEKIPNPWFEGPGEIRVVVAPESLHTGNGSGRLITLSHPKSGNKVCYLLSDEALHELHWFKQPYGSWFLGNYVSENDGMYFITPVDLVFVLLPLLDKARMRKGNDADSHPGNFRQLEEVLFLDGYPDYHSLLPLAEAAIAVVCQVKEVGDFKFFRLDDAKVLAWLACKANQLKAALPKLDEHYAGRYERDTLMDSVLIMGEYLSESWLKLLCDHLKLGFEQVTAATQPASVAAVSAGNGEAQSNLFQPKSASEKKNSKPAKKPKVETKSQNIGDMFRRVTRRG</sequence>
<dbReference type="OMA" id="QIHCGHS"/>
<evidence type="ECO:0000259" key="7">
    <source>
        <dbReference type="Pfam" id="PF09468"/>
    </source>
</evidence>
<comment type="subcellular location">
    <subcellularLocation>
        <location evidence="1">Nucleus</location>
    </subcellularLocation>
</comment>
<evidence type="ECO:0000313" key="10">
    <source>
        <dbReference type="Proteomes" id="UP000594263"/>
    </source>
</evidence>
<dbReference type="Gene3D" id="1.10.20.120">
    <property type="match status" value="1"/>
</dbReference>
<dbReference type="PANTHER" id="PTHR13383:SF11">
    <property type="entry name" value="RIBONUCLEASE H2 SUBUNIT B"/>
    <property type="match status" value="1"/>
</dbReference>
<dbReference type="InterPro" id="IPR019024">
    <property type="entry name" value="RNase_H2_suB_wHTH"/>
</dbReference>
<proteinExistence type="predicted"/>
<dbReference type="Gene3D" id="2.20.25.530">
    <property type="match status" value="1"/>
</dbReference>
<evidence type="ECO:0000256" key="4">
    <source>
        <dbReference type="ARBA" id="ARBA00024778"/>
    </source>
</evidence>
<dbReference type="Pfam" id="PF09468">
    <property type="entry name" value="RNase_H2-Ydr279"/>
    <property type="match status" value="1"/>
</dbReference>
<organism evidence="9 10">
    <name type="scientific">Kalanchoe fedtschenkoi</name>
    <name type="common">Lavender scallops</name>
    <name type="synonym">South American air plant</name>
    <dbReference type="NCBI Taxonomy" id="63787"/>
    <lineage>
        <taxon>Eukaryota</taxon>
        <taxon>Viridiplantae</taxon>
        <taxon>Streptophyta</taxon>
        <taxon>Embryophyta</taxon>
        <taxon>Tracheophyta</taxon>
        <taxon>Spermatophyta</taxon>
        <taxon>Magnoliopsida</taxon>
        <taxon>eudicotyledons</taxon>
        <taxon>Gunneridae</taxon>
        <taxon>Pentapetalae</taxon>
        <taxon>Saxifragales</taxon>
        <taxon>Crassulaceae</taxon>
        <taxon>Kalanchoe</taxon>
    </lineage>
</organism>
<feature type="domain" description="Rnh202 triple barrel" evidence="8">
    <location>
        <begin position="22"/>
        <end position="86"/>
    </location>
</feature>
<evidence type="ECO:0000256" key="5">
    <source>
        <dbReference type="ARBA" id="ARBA00033464"/>
    </source>
</evidence>
<dbReference type="PANTHER" id="PTHR13383">
    <property type="entry name" value="RIBONUCLEASE H2 SUBUNIT B"/>
    <property type="match status" value="1"/>
</dbReference>
<dbReference type="InterPro" id="IPR040456">
    <property type="entry name" value="RNase_H2_suB"/>
</dbReference>
<protein>
    <recommendedName>
        <fullName evidence="2">Ribonuclease H2 subunit B</fullName>
    </recommendedName>
    <alternativeName>
        <fullName evidence="5">Ribonuclease HI subunit B</fullName>
    </alternativeName>
</protein>
<dbReference type="EnsemblPlants" id="Kaladp0001s0112.1.v1.1">
    <property type="protein sequence ID" value="Kaladp0001s0112.1.v1.1.CDS.1"/>
    <property type="gene ID" value="Kaladp0001s0112.v1.1"/>
</dbReference>
<evidence type="ECO:0000313" key="9">
    <source>
        <dbReference type="EnsemblPlants" id="Kaladp0001s0112.1.v1.1.CDS.1"/>
    </source>
</evidence>
<feature type="domain" description="Ribonuclease H2 subunit B wHTH" evidence="7">
    <location>
        <begin position="89"/>
        <end position="179"/>
    </location>
</feature>
<name>A0A7N0R897_KALFE</name>
<dbReference type="Pfam" id="PF17745">
    <property type="entry name" value="Ydr279_N"/>
    <property type="match status" value="1"/>
</dbReference>
<dbReference type="GO" id="GO:0032299">
    <property type="term" value="C:ribonuclease H2 complex"/>
    <property type="evidence" value="ECO:0007669"/>
    <property type="project" value="InterPro"/>
</dbReference>
<dbReference type="CDD" id="cd09270">
    <property type="entry name" value="RNase_H2-B"/>
    <property type="match status" value="1"/>
</dbReference>
<dbReference type="FunFam" id="2.20.25.530:FF:000002">
    <property type="entry name" value="Ribonuclease H2 subunit B"/>
    <property type="match status" value="1"/>
</dbReference>
<dbReference type="InterPro" id="IPR041195">
    <property type="entry name" value="Rnh202_N"/>
</dbReference>
<dbReference type="GO" id="GO:0006401">
    <property type="term" value="P:RNA catabolic process"/>
    <property type="evidence" value="ECO:0007669"/>
    <property type="project" value="TreeGrafter"/>
</dbReference>
<evidence type="ECO:0000256" key="3">
    <source>
        <dbReference type="ARBA" id="ARBA00023242"/>
    </source>
</evidence>
<reference evidence="9" key="1">
    <citation type="submission" date="2021-01" db="UniProtKB">
        <authorList>
            <consortium name="EnsemblPlants"/>
        </authorList>
    </citation>
    <scope>IDENTIFICATION</scope>
</reference>
<feature type="region of interest" description="Disordered" evidence="6">
    <location>
        <begin position="240"/>
        <end position="283"/>
    </location>
</feature>
<evidence type="ECO:0000259" key="8">
    <source>
        <dbReference type="Pfam" id="PF17745"/>
    </source>
</evidence>
<evidence type="ECO:0000256" key="1">
    <source>
        <dbReference type="ARBA" id="ARBA00004123"/>
    </source>
</evidence>
<dbReference type="Gramene" id="Kaladp0001s0112.1.v1.1">
    <property type="protein sequence ID" value="Kaladp0001s0112.1.v1.1.CDS.1"/>
    <property type="gene ID" value="Kaladp0001s0112.v1.1"/>
</dbReference>
<dbReference type="GO" id="GO:0005654">
    <property type="term" value="C:nucleoplasm"/>
    <property type="evidence" value="ECO:0007669"/>
    <property type="project" value="TreeGrafter"/>
</dbReference>
<keyword evidence="3" id="KW-0539">Nucleus</keyword>
<comment type="function">
    <text evidence="4">Non catalytic subunit of RNase H2, an endonuclease that specifically degrades the RNA of RNA:DNA hybrids. Participates in DNA replication, possibly by mediating the removal of lagging-strand Okazaki fragment RNA primers during DNA replication. Mediates the excision of single ribonucleotides from DNA:RNA duplexes.</text>
</comment>
<evidence type="ECO:0000256" key="6">
    <source>
        <dbReference type="SAM" id="MobiDB-lite"/>
    </source>
</evidence>
<accession>A0A7N0R897</accession>
<dbReference type="Proteomes" id="UP000594263">
    <property type="component" value="Unplaced"/>
</dbReference>
<keyword evidence="10" id="KW-1185">Reference proteome</keyword>
<dbReference type="AlphaFoldDB" id="A0A7N0R897"/>